<evidence type="ECO:0000313" key="4">
    <source>
        <dbReference type="Proteomes" id="UP000041254"/>
    </source>
</evidence>
<organism evidence="3 4">
    <name type="scientific">Vitrella brassicaformis (strain CCMP3155)</name>
    <dbReference type="NCBI Taxonomy" id="1169540"/>
    <lineage>
        <taxon>Eukaryota</taxon>
        <taxon>Sar</taxon>
        <taxon>Alveolata</taxon>
        <taxon>Colpodellida</taxon>
        <taxon>Vitrellaceae</taxon>
        <taxon>Vitrella</taxon>
    </lineage>
</organism>
<keyword evidence="4" id="KW-1185">Reference proteome</keyword>
<dbReference type="Pfam" id="PF14753">
    <property type="entry name" value="FAM221"/>
    <property type="match status" value="1"/>
</dbReference>
<dbReference type="PhylomeDB" id="A0A0G4EIB0"/>
<dbReference type="PANTHER" id="PTHR31214:SF2">
    <property type="entry name" value="PROTEIN FAM221A"/>
    <property type="match status" value="1"/>
</dbReference>
<dbReference type="OMA" id="CKNRMPC"/>
<dbReference type="STRING" id="1169540.A0A0G4EIB0"/>
<dbReference type="Proteomes" id="UP000041254">
    <property type="component" value="Unassembled WGS sequence"/>
</dbReference>
<accession>A0A0G4EIB0</accession>
<dbReference type="OrthoDB" id="196393at2759"/>
<dbReference type="InParanoid" id="A0A0G4EIB0"/>
<protein>
    <recommendedName>
        <fullName evidence="2">Protein FAM221A</fullName>
    </recommendedName>
</protein>
<sequence length="242" mass="27160">MTTRSRSGTGGMPNRGKGKVSLMVYQKLVGESDGGGELPYEQIKDLLGKYKATWGNRLFVHWVNSRGRECVRIKNDCLCLCGHSWKAHEWYDLLHKQAPCRCPGCKCPQFSYLPHQGSWYLHCKCKHLATQHFVNGLPSPCQVRVTLANGQTRPCGCEGLQSTYRCKCGESFHEHTTVIETESERRAAGKPVDADTVAHRLERVHRARPTNGCGVCVGCKCQMPCRKGKAYSKDDFKKISQI</sequence>
<evidence type="ECO:0000313" key="3">
    <source>
        <dbReference type="EMBL" id="CEL95721.1"/>
    </source>
</evidence>
<dbReference type="AlphaFoldDB" id="A0A0G4EIB0"/>
<proteinExistence type="inferred from homology"/>
<dbReference type="EMBL" id="CDMY01000236">
    <property type="protein sequence ID" value="CEL95721.1"/>
    <property type="molecule type" value="Genomic_DNA"/>
</dbReference>
<evidence type="ECO:0000256" key="2">
    <source>
        <dbReference type="ARBA" id="ARBA00039630"/>
    </source>
</evidence>
<gene>
    <name evidence="3" type="ORF">Vbra_3774</name>
</gene>
<dbReference type="PANTHER" id="PTHR31214">
    <property type="entry name" value="PROTEIN FAM221A-RELATED"/>
    <property type="match status" value="1"/>
</dbReference>
<dbReference type="VEuPathDB" id="CryptoDB:Vbra_3774"/>
<reference evidence="3 4" key="1">
    <citation type="submission" date="2014-11" db="EMBL/GenBank/DDBJ databases">
        <authorList>
            <person name="Zhu J."/>
            <person name="Qi W."/>
            <person name="Song R."/>
        </authorList>
    </citation>
    <scope>NUCLEOTIDE SEQUENCE [LARGE SCALE GENOMIC DNA]</scope>
</reference>
<name>A0A0G4EIB0_VITBC</name>
<evidence type="ECO:0000256" key="1">
    <source>
        <dbReference type="ARBA" id="ARBA00011026"/>
    </source>
</evidence>
<comment type="similarity">
    <text evidence="1">Belongs to the FAM221 family.</text>
</comment>
<dbReference type="InterPro" id="IPR026755">
    <property type="entry name" value="Fam221a/b"/>
</dbReference>